<keyword evidence="1" id="KW-0812">Transmembrane</keyword>
<accession>A0A914P199</accession>
<reference evidence="3" key="1">
    <citation type="submission" date="2022-11" db="UniProtKB">
        <authorList>
            <consortium name="WormBaseParasite"/>
        </authorList>
    </citation>
    <scope>IDENTIFICATION</scope>
</reference>
<dbReference type="InterPro" id="IPR019422">
    <property type="entry name" value="7TM_GPCR_serpentine_rcpt_Srh"/>
</dbReference>
<dbReference type="Pfam" id="PF10318">
    <property type="entry name" value="7TM_GPCR_Srh"/>
    <property type="match status" value="1"/>
</dbReference>
<feature type="transmembrane region" description="Helical" evidence="1">
    <location>
        <begin position="33"/>
        <end position="56"/>
    </location>
</feature>
<keyword evidence="1" id="KW-0472">Membrane</keyword>
<keyword evidence="1" id="KW-1133">Transmembrane helix</keyword>
<dbReference type="WBParaSite" id="PDA_v2.g11560.t1">
    <property type="protein sequence ID" value="PDA_v2.g11560.t1"/>
    <property type="gene ID" value="PDA_v2.g11560"/>
</dbReference>
<proteinExistence type="predicted"/>
<dbReference type="Proteomes" id="UP000887578">
    <property type="component" value="Unplaced"/>
</dbReference>
<name>A0A914P199_9BILA</name>
<protein>
    <submittedName>
        <fullName evidence="3">Uncharacterized protein</fullName>
    </submittedName>
</protein>
<dbReference type="AlphaFoldDB" id="A0A914P199"/>
<evidence type="ECO:0000313" key="2">
    <source>
        <dbReference type="Proteomes" id="UP000887578"/>
    </source>
</evidence>
<evidence type="ECO:0000256" key="1">
    <source>
        <dbReference type="SAM" id="Phobius"/>
    </source>
</evidence>
<organism evidence="2 3">
    <name type="scientific">Panagrolaimus davidi</name>
    <dbReference type="NCBI Taxonomy" id="227884"/>
    <lineage>
        <taxon>Eukaryota</taxon>
        <taxon>Metazoa</taxon>
        <taxon>Ecdysozoa</taxon>
        <taxon>Nematoda</taxon>
        <taxon>Chromadorea</taxon>
        <taxon>Rhabditida</taxon>
        <taxon>Tylenchina</taxon>
        <taxon>Panagrolaimomorpha</taxon>
        <taxon>Panagrolaimoidea</taxon>
        <taxon>Panagrolaimidae</taxon>
        <taxon>Panagrolaimus</taxon>
    </lineage>
</organism>
<keyword evidence="2" id="KW-1185">Reference proteome</keyword>
<feature type="transmembrane region" description="Helical" evidence="1">
    <location>
        <begin position="7"/>
        <end position="27"/>
    </location>
</feature>
<evidence type="ECO:0000313" key="3">
    <source>
        <dbReference type="WBParaSite" id="PDA_v2.g11560.t1"/>
    </source>
</evidence>
<sequence>MIIFQFVGIVIFVSIPVIVVISISTFVKESIAFVGYALTTISCFGIWDSSVTIYCITPYRIAVLEVFKRCCRNDNTRFNLSIVPMSPQNRLPSVSHKIEFTPKM</sequence>